<dbReference type="EMBL" id="DVFU01000099">
    <property type="protein sequence ID" value="HIQ65113.1"/>
    <property type="molecule type" value="Genomic_DNA"/>
</dbReference>
<dbReference type="AlphaFoldDB" id="A0A9D0Z279"/>
<evidence type="ECO:0000313" key="3">
    <source>
        <dbReference type="Proteomes" id="UP000886725"/>
    </source>
</evidence>
<reference evidence="2" key="2">
    <citation type="journal article" date="2021" name="PeerJ">
        <title>Extensive microbial diversity within the chicken gut microbiome revealed by metagenomics and culture.</title>
        <authorList>
            <person name="Gilroy R."/>
            <person name="Ravi A."/>
            <person name="Getino M."/>
            <person name="Pursley I."/>
            <person name="Horton D.L."/>
            <person name="Alikhan N.F."/>
            <person name="Baker D."/>
            <person name="Gharbi K."/>
            <person name="Hall N."/>
            <person name="Watson M."/>
            <person name="Adriaenssens E.M."/>
            <person name="Foster-Nyarko E."/>
            <person name="Jarju S."/>
            <person name="Secka A."/>
            <person name="Antonio M."/>
            <person name="Oren A."/>
            <person name="Chaudhuri R.R."/>
            <person name="La Ragione R."/>
            <person name="Hildebrand F."/>
            <person name="Pallen M.J."/>
        </authorList>
    </citation>
    <scope>NUCLEOTIDE SEQUENCE</scope>
    <source>
        <strain evidence="2">CHK165-10780</strain>
    </source>
</reference>
<dbReference type="Proteomes" id="UP000886725">
    <property type="component" value="Unassembled WGS sequence"/>
</dbReference>
<evidence type="ECO:0000256" key="1">
    <source>
        <dbReference type="SAM" id="MobiDB-lite"/>
    </source>
</evidence>
<reference evidence="2" key="1">
    <citation type="submission" date="2020-10" db="EMBL/GenBank/DDBJ databases">
        <authorList>
            <person name="Gilroy R."/>
        </authorList>
    </citation>
    <scope>NUCLEOTIDE SEQUENCE</scope>
    <source>
        <strain evidence="2">CHK165-10780</strain>
    </source>
</reference>
<name>A0A9D0Z279_9FIRM</name>
<sequence>MNENMEQTENKNIIHQVKEETEKMMNEIIKDGLRSDNVDILYKVIDIHKDIENEEYWKEKEDNMRYMYGRGSSGRDMYDDSYGRRRRDSRGRYMEGGRGGRYHGDDTMEEMYRNYQDYAEDKEQYNRGYGAKEDTMKSLKYMLESVVCFFDMLKEDAGSQEEMEMIKKYAREISEM</sequence>
<comment type="caution">
    <text evidence="2">The sequence shown here is derived from an EMBL/GenBank/DDBJ whole genome shotgun (WGS) entry which is preliminary data.</text>
</comment>
<gene>
    <name evidence="2" type="ORF">IAC85_05175</name>
</gene>
<feature type="region of interest" description="Disordered" evidence="1">
    <location>
        <begin position="78"/>
        <end position="100"/>
    </location>
</feature>
<organism evidence="2 3">
    <name type="scientific">Candidatus Faecenecus gallistercoris</name>
    <dbReference type="NCBI Taxonomy" id="2840793"/>
    <lineage>
        <taxon>Bacteria</taxon>
        <taxon>Bacillati</taxon>
        <taxon>Bacillota</taxon>
        <taxon>Bacillota incertae sedis</taxon>
        <taxon>Candidatus Faecenecus</taxon>
    </lineage>
</organism>
<proteinExistence type="predicted"/>
<protein>
    <submittedName>
        <fullName evidence="2">Uncharacterized protein</fullName>
    </submittedName>
</protein>
<evidence type="ECO:0000313" key="2">
    <source>
        <dbReference type="EMBL" id="HIQ65113.1"/>
    </source>
</evidence>
<accession>A0A9D0Z279</accession>